<accession>A0ABU5QG86</accession>
<evidence type="ECO:0000256" key="1">
    <source>
        <dbReference type="SAM" id="SignalP"/>
    </source>
</evidence>
<comment type="caution">
    <text evidence="2">The sequence shown here is derived from an EMBL/GenBank/DDBJ whole genome shotgun (WGS) entry which is preliminary data.</text>
</comment>
<feature type="signal peptide" evidence="1">
    <location>
        <begin position="1"/>
        <end position="20"/>
    </location>
</feature>
<reference evidence="2 3" key="1">
    <citation type="submission" date="2023-12" db="EMBL/GenBank/DDBJ databases">
        <title>Novel species of the genus Arcicella isolated from rivers.</title>
        <authorList>
            <person name="Lu H."/>
        </authorList>
    </citation>
    <scope>NUCLEOTIDE SEQUENCE [LARGE SCALE GENOMIC DNA]</scope>
    <source>
        <strain evidence="2 3">KCTC 23307</strain>
    </source>
</reference>
<keyword evidence="1" id="KW-0732">Signal</keyword>
<proteinExistence type="predicted"/>
<sequence length="582" mass="63667">MQRVIILLSIIVFSQSVSLAQTDCTNIGFELGNTSGWTLSSGTLTDDGTKAIYGTEVSGANYQITSISDGNDAKITKENIPMVASGSKYAIRLGNTTQGGSYDRLRTSFIVTEDNSLFQYKFAVLLQNDDKGHADYQKPGFNIQITDDAGNPLSCSTFDVQLSSSGTAANFSTQSYTDGTIEYRNWTIGAINLKNYIGQKINIVVTAHGCTKQKHFGYAYFDAQCLKSEITPTAACPDEDGFMILKAPEGFAKYTWSNGETGSSIKVKATLGDRYTVTILPIASLDASCELQLQYQIKYQHPYHTVNATICEGESYVVGTNTYNATGQYITNISRFGVCDSTVTLNLTVTPLTRYAQNIRICAGSSFKVGSETYTSSGTYTTTIPRAGKCDSIVTTTLKVLDFELSLQDQEFSIISGESITFKAIVTPTGSYTYSWKPETDLACATCAETIAKPLQSRQYTIYVNSTEGTECQQSKVINVAVRNCGIVLIPDAFSPNNDNNNDIFMVYGSGCIKQIKLLKIFDRWGELLFLKENFQPSDAAYGWDGTYKGLPSDAGTYVYQVEVELNNLTTYQTSGSVLLIR</sequence>
<dbReference type="InterPro" id="IPR026341">
    <property type="entry name" value="T9SS_type_B"/>
</dbReference>
<feature type="chain" id="PRO_5046119039" evidence="1">
    <location>
        <begin position="21"/>
        <end position="582"/>
    </location>
</feature>
<dbReference type="NCBIfam" id="TIGR04131">
    <property type="entry name" value="Bac_Flav_CTERM"/>
    <property type="match status" value="1"/>
</dbReference>
<keyword evidence="3" id="KW-1185">Reference proteome</keyword>
<organism evidence="2 3">
    <name type="scientific">Arcicella rigui</name>
    <dbReference type="NCBI Taxonomy" id="797020"/>
    <lineage>
        <taxon>Bacteria</taxon>
        <taxon>Pseudomonadati</taxon>
        <taxon>Bacteroidota</taxon>
        <taxon>Cytophagia</taxon>
        <taxon>Cytophagales</taxon>
        <taxon>Flectobacillaceae</taxon>
        <taxon>Arcicella</taxon>
    </lineage>
</organism>
<gene>
    <name evidence="2" type="ORF">VB248_22150</name>
</gene>
<protein>
    <submittedName>
        <fullName evidence="2">Gliding motility-associated C-terminal domain-containing protein</fullName>
    </submittedName>
</protein>
<name>A0ABU5QG86_9BACT</name>
<evidence type="ECO:0000313" key="3">
    <source>
        <dbReference type="Proteomes" id="UP001302949"/>
    </source>
</evidence>
<dbReference type="EMBL" id="JAYFUM010000034">
    <property type="protein sequence ID" value="MEA5141875.1"/>
    <property type="molecule type" value="Genomic_DNA"/>
</dbReference>
<dbReference type="Pfam" id="PF13585">
    <property type="entry name" value="CHU_C"/>
    <property type="match status" value="1"/>
</dbReference>
<evidence type="ECO:0000313" key="2">
    <source>
        <dbReference type="EMBL" id="MEA5141875.1"/>
    </source>
</evidence>
<dbReference type="RefSeq" id="WP_323299029.1">
    <property type="nucleotide sequence ID" value="NZ_JAYFUM010000034.1"/>
</dbReference>
<dbReference type="Proteomes" id="UP001302949">
    <property type="component" value="Unassembled WGS sequence"/>
</dbReference>